<name>X0TYZ3_9ZZZZ</name>
<proteinExistence type="inferred from homology"/>
<dbReference type="GO" id="GO:0022857">
    <property type="term" value="F:transmembrane transporter activity"/>
    <property type="evidence" value="ECO:0007669"/>
    <property type="project" value="TreeGrafter"/>
</dbReference>
<dbReference type="InterPro" id="IPR017871">
    <property type="entry name" value="ABC_transporter-like_CS"/>
</dbReference>
<dbReference type="InterPro" id="IPR015854">
    <property type="entry name" value="ABC_transpr_LolD-like"/>
</dbReference>
<sequence>SVKLGGVEVTELEGVPLAEYRRRWVGFVFQDHHLLPQLTALENVILPTLAGGRDDLASGRAYDLLDRVGLVERMHALPAKLSGGERQRVAIARAMINHPPLLLCDEPTGNLDEEAADTVANLFVELAREHDAMLVVVTHNLKLAGRCRRCLELRHGTLEETSL</sequence>
<comment type="caution">
    <text evidence="3">The sequence shown here is derived from an EMBL/GenBank/DDBJ whole genome shotgun (WGS) entry which is preliminary data.</text>
</comment>
<reference evidence="3" key="1">
    <citation type="journal article" date="2014" name="Front. Microbiol.">
        <title>High frequency of phylogenetically diverse reductive dehalogenase-homologous genes in deep subseafloor sedimentary metagenomes.</title>
        <authorList>
            <person name="Kawai M."/>
            <person name="Futagami T."/>
            <person name="Toyoda A."/>
            <person name="Takaki Y."/>
            <person name="Nishi S."/>
            <person name="Hori S."/>
            <person name="Arai W."/>
            <person name="Tsubouchi T."/>
            <person name="Morono Y."/>
            <person name="Uchiyama I."/>
            <person name="Ito T."/>
            <person name="Fujiyama A."/>
            <person name="Inagaki F."/>
            <person name="Takami H."/>
        </authorList>
    </citation>
    <scope>NUCLEOTIDE SEQUENCE</scope>
    <source>
        <strain evidence="3">Expedition CK06-06</strain>
    </source>
</reference>
<protein>
    <recommendedName>
        <fullName evidence="2">ABC transporter domain-containing protein</fullName>
    </recommendedName>
</protein>
<evidence type="ECO:0000259" key="2">
    <source>
        <dbReference type="Pfam" id="PF00005"/>
    </source>
</evidence>
<dbReference type="Pfam" id="PF00005">
    <property type="entry name" value="ABC_tran"/>
    <property type="match status" value="1"/>
</dbReference>
<evidence type="ECO:0000313" key="3">
    <source>
        <dbReference type="EMBL" id="GAF93357.1"/>
    </source>
</evidence>
<dbReference type="InterPro" id="IPR027417">
    <property type="entry name" value="P-loop_NTPase"/>
</dbReference>
<accession>X0TYZ3</accession>
<dbReference type="PANTHER" id="PTHR24220:SF689">
    <property type="entry name" value="LIPOPROTEIN-RELEASING SYSTEM ATP-BINDING PROTEIN LOLD"/>
    <property type="match status" value="1"/>
</dbReference>
<dbReference type="EMBL" id="BARS01011752">
    <property type="protein sequence ID" value="GAF93357.1"/>
    <property type="molecule type" value="Genomic_DNA"/>
</dbReference>
<feature type="domain" description="ABC transporter" evidence="2">
    <location>
        <begin position="17"/>
        <end position="108"/>
    </location>
</feature>
<dbReference type="InterPro" id="IPR003439">
    <property type="entry name" value="ABC_transporter-like_ATP-bd"/>
</dbReference>
<evidence type="ECO:0000256" key="1">
    <source>
        <dbReference type="ARBA" id="ARBA00005417"/>
    </source>
</evidence>
<dbReference type="PANTHER" id="PTHR24220">
    <property type="entry name" value="IMPORT ATP-BINDING PROTEIN"/>
    <property type="match status" value="1"/>
</dbReference>
<organism evidence="3">
    <name type="scientific">marine sediment metagenome</name>
    <dbReference type="NCBI Taxonomy" id="412755"/>
    <lineage>
        <taxon>unclassified sequences</taxon>
        <taxon>metagenomes</taxon>
        <taxon>ecological metagenomes</taxon>
    </lineage>
</organism>
<dbReference type="AlphaFoldDB" id="X0TYZ3"/>
<comment type="similarity">
    <text evidence="1">Belongs to the ABC transporter superfamily.</text>
</comment>
<dbReference type="PROSITE" id="PS00211">
    <property type="entry name" value="ABC_TRANSPORTER_1"/>
    <property type="match status" value="1"/>
</dbReference>
<feature type="non-terminal residue" evidence="3">
    <location>
        <position position="1"/>
    </location>
</feature>
<dbReference type="SUPFAM" id="SSF52540">
    <property type="entry name" value="P-loop containing nucleoside triphosphate hydrolases"/>
    <property type="match status" value="1"/>
</dbReference>
<dbReference type="GO" id="GO:0016887">
    <property type="term" value="F:ATP hydrolysis activity"/>
    <property type="evidence" value="ECO:0007669"/>
    <property type="project" value="InterPro"/>
</dbReference>
<dbReference type="GO" id="GO:0005886">
    <property type="term" value="C:plasma membrane"/>
    <property type="evidence" value="ECO:0007669"/>
    <property type="project" value="TreeGrafter"/>
</dbReference>
<gene>
    <name evidence="3" type="ORF">S01H1_21250</name>
</gene>
<dbReference type="GO" id="GO:0005524">
    <property type="term" value="F:ATP binding"/>
    <property type="evidence" value="ECO:0007669"/>
    <property type="project" value="InterPro"/>
</dbReference>
<dbReference type="Gene3D" id="3.40.50.300">
    <property type="entry name" value="P-loop containing nucleotide triphosphate hydrolases"/>
    <property type="match status" value="1"/>
</dbReference>